<keyword evidence="1" id="KW-0732">Signal</keyword>
<reference evidence="4" key="1">
    <citation type="submission" date="2022-11" db="UniProtKB">
        <authorList>
            <consortium name="WormBaseParasite"/>
        </authorList>
    </citation>
    <scope>IDENTIFICATION</scope>
</reference>
<feature type="signal peptide" evidence="1">
    <location>
        <begin position="1"/>
        <end position="20"/>
    </location>
</feature>
<dbReference type="GO" id="GO:0016020">
    <property type="term" value="C:membrane"/>
    <property type="evidence" value="ECO:0007669"/>
    <property type="project" value="InterPro"/>
</dbReference>
<dbReference type="AlphaFoldDB" id="A0A915Q0C4"/>
<dbReference type="SUPFAM" id="SSF57501">
    <property type="entry name" value="Cystine-knot cytokines"/>
    <property type="match status" value="1"/>
</dbReference>
<proteinExistence type="predicted"/>
<keyword evidence="3" id="KW-1185">Reference proteome</keyword>
<sequence length="325" mass="37026">MIILIIRISLLLLLNEYSLAQKGIPDDIRKRVREAETFNDLLSIMQFTYATHLLGNENGNENENEPSFDDQKELRLAEIRSRKKDIQNMKLYGASVVQPPSIAEKSALRQNIDVNVKKNLDIISKIRQGSDICELRKACIPILPENPDPGLIIFPRCYEATQCIGSCCEFSETCHPINVEYIEQPIIEMLYAGNNLFVINQTRNITIEQHTACSCRACTPSDEAIHCPRKKILGSNCQCECRNKQEKSNCQGPNKKWNDETCTCTCTTRNCYGRSILDNDTCLCYHRGNKQRYGDPDVSGNFRSDTSRLQTIRLARMRMSSETTL</sequence>
<dbReference type="InterPro" id="IPR029034">
    <property type="entry name" value="Cystine-knot_cytokine"/>
</dbReference>
<accession>A0A915Q0C4</accession>
<dbReference type="InterPro" id="IPR017948">
    <property type="entry name" value="TGFb_CS"/>
</dbReference>
<evidence type="ECO:0000256" key="1">
    <source>
        <dbReference type="SAM" id="SignalP"/>
    </source>
</evidence>
<evidence type="ECO:0000313" key="4">
    <source>
        <dbReference type="WBParaSite" id="sdigi.contig411.g8139.t1"/>
    </source>
</evidence>
<evidence type="ECO:0000259" key="2">
    <source>
        <dbReference type="PROSITE" id="PS50278"/>
    </source>
</evidence>
<dbReference type="GO" id="GO:0008083">
    <property type="term" value="F:growth factor activity"/>
    <property type="evidence" value="ECO:0007669"/>
    <property type="project" value="InterPro"/>
</dbReference>
<organism evidence="3 4">
    <name type="scientific">Setaria digitata</name>
    <dbReference type="NCBI Taxonomy" id="48799"/>
    <lineage>
        <taxon>Eukaryota</taxon>
        <taxon>Metazoa</taxon>
        <taxon>Ecdysozoa</taxon>
        <taxon>Nematoda</taxon>
        <taxon>Chromadorea</taxon>
        <taxon>Rhabditida</taxon>
        <taxon>Spirurina</taxon>
        <taxon>Spiruromorpha</taxon>
        <taxon>Filarioidea</taxon>
        <taxon>Setariidae</taxon>
        <taxon>Setaria</taxon>
    </lineage>
</organism>
<dbReference type="PROSITE" id="PS50278">
    <property type="entry name" value="PDGF_2"/>
    <property type="match status" value="1"/>
</dbReference>
<dbReference type="WBParaSite" id="sdigi.contig411.g8139.t1">
    <property type="protein sequence ID" value="sdigi.contig411.g8139.t1"/>
    <property type="gene ID" value="sdigi.contig411.g8139"/>
</dbReference>
<dbReference type="InterPro" id="IPR000072">
    <property type="entry name" value="PDGF/VEGF_dom"/>
</dbReference>
<evidence type="ECO:0000313" key="3">
    <source>
        <dbReference type="Proteomes" id="UP000887581"/>
    </source>
</evidence>
<dbReference type="Gene3D" id="2.10.90.10">
    <property type="entry name" value="Cystine-knot cytokines"/>
    <property type="match status" value="1"/>
</dbReference>
<protein>
    <submittedName>
        <fullName evidence="4">Platelet-derived growth factor (PDGF) family profile domain-containing protein</fullName>
    </submittedName>
</protein>
<dbReference type="Proteomes" id="UP000887581">
    <property type="component" value="Unplaced"/>
</dbReference>
<name>A0A915Q0C4_9BILA</name>
<dbReference type="Pfam" id="PF00341">
    <property type="entry name" value="PDGF"/>
    <property type="match status" value="1"/>
</dbReference>
<feature type="chain" id="PRO_5037540483" evidence="1">
    <location>
        <begin position="21"/>
        <end position="325"/>
    </location>
</feature>
<dbReference type="PROSITE" id="PS00250">
    <property type="entry name" value="TGF_BETA_1"/>
    <property type="match status" value="1"/>
</dbReference>
<feature type="domain" description="Platelet-derived growth factor (PDGF) family profile" evidence="2">
    <location>
        <begin position="115"/>
        <end position="220"/>
    </location>
</feature>